<organism evidence="1">
    <name type="scientific">human gut metagenome</name>
    <dbReference type="NCBI Taxonomy" id="408170"/>
    <lineage>
        <taxon>unclassified sequences</taxon>
        <taxon>metagenomes</taxon>
        <taxon>organismal metagenomes</taxon>
    </lineage>
</organism>
<dbReference type="EMBL" id="AJWZ01010522">
    <property type="protein sequence ID" value="EKC48207.1"/>
    <property type="molecule type" value="Genomic_DNA"/>
</dbReference>
<comment type="caution">
    <text evidence="1">The sequence shown here is derived from an EMBL/GenBank/DDBJ whole genome shotgun (WGS) entry which is preliminary data.</text>
</comment>
<gene>
    <name evidence="1" type="ORF">OBE_15307</name>
</gene>
<dbReference type="AlphaFoldDB" id="K1RI03"/>
<proteinExistence type="predicted"/>
<name>K1RI03_9ZZZZ</name>
<feature type="non-terminal residue" evidence="1">
    <location>
        <position position="188"/>
    </location>
</feature>
<evidence type="ECO:0000313" key="1">
    <source>
        <dbReference type="EMBL" id="EKC48207.1"/>
    </source>
</evidence>
<protein>
    <submittedName>
        <fullName evidence="1">Cyclic beta 1-2 glucan synthetase</fullName>
    </submittedName>
</protein>
<accession>K1RI03</accession>
<sequence length="188" mass="21659">MVVIPTIVKSKEKVKELMRKLEVYYIANKSKNLYFTLLGDCSSGNKEIEEFDEEVIREGIEQSKRLNEKYGNIFNFVYRKRIWNSNEECYMGWERKRGLLNQLNEYLLGNIANPFRANTIDISQIKKVKYIITLDSDTDLTLKSGLELVGAMAHILNKPEVNERGDLVISGHALMQPRVGVGLVESRK</sequence>
<reference evidence="1" key="1">
    <citation type="journal article" date="2013" name="Environ. Microbiol.">
        <title>Microbiota from the distal guts of lean and obese adolescents exhibit partial functional redundancy besides clear differences in community structure.</title>
        <authorList>
            <person name="Ferrer M."/>
            <person name="Ruiz A."/>
            <person name="Lanza F."/>
            <person name="Haange S.B."/>
            <person name="Oberbach A."/>
            <person name="Till H."/>
            <person name="Bargiela R."/>
            <person name="Campoy C."/>
            <person name="Segura M.T."/>
            <person name="Richter M."/>
            <person name="von Bergen M."/>
            <person name="Seifert J."/>
            <person name="Suarez A."/>
        </authorList>
    </citation>
    <scope>NUCLEOTIDE SEQUENCE</scope>
</reference>